<dbReference type="Proteomes" id="UP000001568">
    <property type="component" value="Chromosome 5"/>
</dbReference>
<dbReference type="SUPFAM" id="SSF51197">
    <property type="entry name" value="Clavaminate synthase-like"/>
    <property type="match status" value="1"/>
</dbReference>
<dbReference type="InterPro" id="IPR041667">
    <property type="entry name" value="Cupin_8"/>
</dbReference>
<organism evidence="3 4">
    <name type="scientific">Ostreococcus lucimarinus (strain CCE9901)</name>
    <dbReference type="NCBI Taxonomy" id="436017"/>
    <lineage>
        <taxon>Eukaryota</taxon>
        <taxon>Viridiplantae</taxon>
        <taxon>Chlorophyta</taxon>
        <taxon>Mamiellophyceae</taxon>
        <taxon>Mamiellales</taxon>
        <taxon>Bathycoccaceae</taxon>
        <taxon>Ostreococcus</taxon>
    </lineage>
</organism>
<dbReference type="PANTHER" id="PTHR12480:SF21">
    <property type="entry name" value="JMJC DOMAIN-CONTAINING PROTEIN 8"/>
    <property type="match status" value="1"/>
</dbReference>
<dbReference type="RefSeq" id="XP_001417835.1">
    <property type="nucleotide sequence ID" value="XM_001417798.1"/>
</dbReference>
<dbReference type="PANTHER" id="PTHR12480">
    <property type="entry name" value="ARGININE DEMETHYLASE AND LYSYL-HYDROXYLASE JMJD"/>
    <property type="match status" value="1"/>
</dbReference>
<sequence>MSNGFETLFGAYDDLEYVGDANVAYSFGVGGQFSGVPMHTHGPGWSESLIGRKHWFLAPPDATPNFDPNVTAYAWALEALRRGDVRDGEGGILECTVNAGESIYFPPNWWHATVNLDESVFISSFVNSVQRARDEL</sequence>
<dbReference type="EMBL" id="CP000585">
    <property type="protein sequence ID" value="ABO96128.1"/>
    <property type="molecule type" value="Genomic_DNA"/>
</dbReference>
<gene>
    <name evidence="3" type="ORF">OSTLU_31860</name>
</gene>
<keyword evidence="4" id="KW-1185">Reference proteome</keyword>
<reference evidence="3 4" key="1">
    <citation type="journal article" date="2007" name="Proc. Natl. Acad. Sci. U.S.A.">
        <title>The tiny eukaryote Ostreococcus provides genomic insights into the paradox of plankton speciation.</title>
        <authorList>
            <person name="Palenik B."/>
            <person name="Grimwood J."/>
            <person name="Aerts A."/>
            <person name="Rouze P."/>
            <person name="Salamov A."/>
            <person name="Putnam N."/>
            <person name="Dupont C."/>
            <person name="Jorgensen R."/>
            <person name="Derelle E."/>
            <person name="Rombauts S."/>
            <person name="Zhou K."/>
            <person name="Otillar R."/>
            <person name="Merchant S.S."/>
            <person name="Podell S."/>
            <person name="Gaasterland T."/>
            <person name="Napoli C."/>
            <person name="Gendler K."/>
            <person name="Manuell A."/>
            <person name="Tai V."/>
            <person name="Vallon O."/>
            <person name="Piganeau G."/>
            <person name="Jancek S."/>
            <person name="Heijde M."/>
            <person name="Jabbari K."/>
            <person name="Bowler C."/>
            <person name="Lohr M."/>
            <person name="Robbens S."/>
            <person name="Werner G."/>
            <person name="Dubchak I."/>
            <person name="Pazour G.J."/>
            <person name="Ren Q."/>
            <person name="Paulsen I."/>
            <person name="Delwiche C."/>
            <person name="Schmutz J."/>
            <person name="Rokhsar D."/>
            <person name="Van de Peer Y."/>
            <person name="Moreau H."/>
            <person name="Grigoriev I.V."/>
        </authorList>
    </citation>
    <scope>NUCLEOTIDE SEQUENCE [LARGE SCALE GENOMIC DNA]</scope>
    <source>
        <strain evidence="3 4">CCE9901</strain>
    </source>
</reference>
<dbReference type="Gramene" id="ABO96128">
    <property type="protein sequence ID" value="ABO96128"/>
    <property type="gene ID" value="OSTLU_31860"/>
</dbReference>
<dbReference type="eggNOG" id="KOG2131">
    <property type="taxonomic scope" value="Eukaryota"/>
</dbReference>
<dbReference type="AlphaFoldDB" id="A4RXY5"/>
<comment type="similarity">
    <text evidence="1">Belongs to the JARID1 histone demethylase family.</text>
</comment>
<dbReference type="GO" id="GO:0005634">
    <property type="term" value="C:nucleus"/>
    <property type="evidence" value="ECO:0007669"/>
    <property type="project" value="TreeGrafter"/>
</dbReference>
<proteinExistence type="inferred from homology"/>
<dbReference type="Gene3D" id="2.60.120.650">
    <property type="entry name" value="Cupin"/>
    <property type="match status" value="1"/>
</dbReference>
<evidence type="ECO:0000313" key="4">
    <source>
        <dbReference type="Proteomes" id="UP000001568"/>
    </source>
</evidence>
<dbReference type="HOGENOM" id="CLU_1878892_0_0_1"/>
<dbReference type="GeneID" id="5001787"/>
<evidence type="ECO:0000259" key="2">
    <source>
        <dbReference type="PROSITE" id="PS51184"/>
    </source>
</evidence>
<dbReference type="Pfam" id="PF13621">
    <property type="entry name" value="Cupin_8"/>
    <property type="match status" value="1"/>
</dbReference>
<dbReference type="PROSITE" id="PS51184">
    <property type="entry name" value="JMJC"/>
    <property type="match status" value="1"/>
</dbReference>
<feature type="domain" description="JmjC" evidence="2">
    <location>
        <begin position="1"/>
        <end position="136"/>
    </location>
</feature>
<evidence type="ECO:0000256" key="1">
    <source>
        <dbReference type="ARBA" id="ARBA00006801"/>
    </source>
</evidence>
<protein>
    <recommendedName>
        <fullName evidence="2">JmjC domain-containing protein</fullName>
    </recommendedName>
</protein>
<dbReference type="KEGG" id="olu:OSTLU_31860"/>
<evidence type="ECO:0000313" key="3">
    <source>
        <dbReference type="EMBL" id="ABO96128.1"/>
    </source>
</evidence>
<dbReference type="InterPro" id="IPR003347">
    <property type="entry name" value="JmjC_dom"/>
</dbReference>
<dbReference type="InterPro" id="IPR050910">
    <property type="entry name" value="JMJD6_ArgDemeth/LysHydrox"/>
</dbReference>
<name>A4RXY5_OSTLU</name>
<dbReference type="OrthoDB" id="438164at2759"/>
<dbReference type="GO" id="GO:0000987">
    <property type="term" value="F:cis-regulatory region sequence-specific DNA binding"/>
    <property type="evidence" value="ECO:0007669"/>
    <property type="project" value="TreeGrafter"/>
</dbReference>
<accession>A4RXY5</accession>